<accession>A0A7M5ULH2</accession>
<keyword evidence="1" id="KW-0472">Membrane</keyword>
<feature type="transmembrane region" description="Helical" evidence="1">
    <location>
        <begin position="119"/>
        <end position="137"/>
    </location>
</feature>
<keyword evidence="1" id="KW-1133">Transmembrane helix</keyword>
<evidence type="ECO:0000313" key="3">
    <source>
        <dbReference type="Proteomes" id="UP000594262"/>
    </source>
</evidence>
<organism evidence="2 3">
    <name type="scientific">Clytia hemisphaerica</name>
    <dbReference type="NCBI Taxonomy" id="252671"/>
    <lineage>
        <taxon>Eukaryota</taxon>
        <taxon>Metazoa</taxon>
        <taxon>Cnidaria</taxon>
        <taxon>Hydrozoa</taxon>
        <taxon>Hydroidolina</taxon>
        <taxon>Leptothecata</taxon>
        <taxon>Obeliida</taxon>
        <taxon>Clytiidae</taxon>
        <taxon>Clytia</taxon>
    </lineage>
</organism>
<dbReference type="Gene3D" id="1.20.1070.10">
    <property type="entry name" value="Rhodopsin 7-helix transmembrane proteins"/>
    <property type="match status" value="1"/>
</dbReference>
<keyword evidence="3" id="KW-1185">Reference proteome</keyword>
<keyword evidence="1" id="KW-0812">Transmembrane</keyword>
<feature type="transmembrane region" description="Helical" evidence="1">
    <location>
        <begin position="87"/>
        <end position="107"/>
    </location>
</feature>
<evidence type="ECO:0000313" key="2">
    <source>
        <dbReference type="EnsemblMetazoa" id="CLYHEMP011899.1"/>
    </source>
</evidence>
<name>A0A7M5ULH2_9CNID</name>
<evidence type="ECO:0000256" key="1">
    <source>
        <dbReference type="SAM" id="Phobius"/>
    </source>
</evidence>
<proteinExistence type="predicted"/>
<dbReference type="Proteomes" id="UP000594262">
    <property type="component" value="Unplaced"/>
</dbReference>
<dbReference type="AlphaFoldDB" id="A0A7M5ULH2"/>
<reference evidence="2" key="1">
    <citation type="submission" date="2021-01" db="UniProtKB">
        <authorList>
            <consortium name="EnsemblMetazoa"/>
        </authorList>
    </citation>
    <scope>IDENTIFICATION</scope>
</reference>
<protein>
    <submittedName>
        <fullName evidence="2">Uncharacterized protein</fullName>
    </submittedName>
</protein>
<dbReference type="EnsemblMetazoa" id="CLYHEMT011899.1">
    <property type="protein sequence ID" value="CLYHEMP011899.1"/>
    <property type="gene ID" value="CLYHEMG011899"/>
</dbReference>
<sequence>IFHASSMLITVLIITDRWIAVKYPLRYQEIVSKLTCVAVLVLGKLTICLRDESEANRPHAENLHGVEAERLDVIIKLKRSVKDVMKLNIWTCVFLLPMVFCSLTFLVTDVSELGLKLDALFALVNVISNPIVYLTCFSKIRQYWYRKFFQRWTINPQRDE</sequence>